<dbReference type="PANTHER" id="PTHR46889">
    <property type="entry name" value="TRANSPOSASE INSF FOR INSERTION SEQUENCE IS3B-RELATED"/>
    <property type="match status" value="1"/>
</dbReference>
<dbReference type="Proteomes" id="UP001147700">
    <property type="component" value="Unassembled WGS sequence"/>
</dbReference>
<dbReference type="InterPro" id="IPR012337">
    <property type="entry name" value="RNaseH-like_sf"/>
</dbReference>
<evidence type="ECO:0000313" key="2">
    <source>
        <dbReference type="EMBL" id="MDA0140838.1"/>
    </source>
</evidence>
<organism evidence="2 3">
    <name type="scientific">Solirubrobacter deserti</name>
    <dbReference type="NCBI Taxonomy" id="2282478"/>
    <lineage>
        <taxon>Bacteria</taxon>
        <taxon>Bacillati</taxon>
        <taxon>Actinomycetota</taxon>
        <taxon>Thermoleophilia</taxon>
        <taxon>Solirubrobacterales</taxon>
        <taxon>Solirubrobacteraceae</taxon>
        <taxon>Solirubrobacter</taxon>
    </lineage>
</organism>
<dbReference type="Pfam" id="PF13683">
    <property type="entry name" value="rve_3"/>
    <property type="match status" value="1"/>
</dbReference>
<accession>A0ABT4RQJ4</accession>
<comment type="caution">
    <text evidence="2">The sequence shown here is derived from an EMBL/GenBank/DDBJ whole genome shotgun (WGS) entry which is preliminary data.</text>
</comment>
<dbReference type="PROSITE" id="PS50994">
    <property type="entry name" value="INTEGRASE"/>
    <property type="match status" value="1"/>
</dbReference>
<dbReference type="SUPFAM" id="SSF53098">
    <property type="entry name" value="Ribonuclease H-like"/>
    <property type="match status" value="1"/>
</dbReference>
<dbReference type="InterPro" id="IPR036397">
    <property type="entry name" value="RNaseH_sf"/>
</dbReference>
<dbReference type="PANTHER" id="PTHR46889:SF4">
    <property type="entry name" value="TRANSPOSASE INSO FOR INSERTION SEQUENCE ELEMENT IS911B-RELATED"/>
    <property type="match status" value="1"/>
</dbReference>
<proteinExistence type="predicted"/>
<evidence type="ECO:0000313" key="3">
    <source>
        <dbReference type="Proteomes" id="UP001147700"/>
    </source>
</evidence>
<sequence length="107" mass="12332">MLTLETDNGSAYTSRKFRGRLSELGITHRRGGYRDPESQAFIESWFSKLKLRCIWREEFETLDQARATIGAYIASYHHRPHSGLAYKTPAEVAHTWKDHDDHLTPAA</sequence>
<protein>
    <submittedName>
        <fullName evidence="2">Integrase core domain-containing protein</fullName>
    </submittedName>
</protein>
<keyword evidence="3" id="KW-1185">Reference proteome</keyword>
<reference evidence="2" key="1">
    <citation type="submission" date="2022-10" db="EMBL/GenBank/DDBJ databases">
        <title>The WGS of Solirubrobacter sp. CPCC 204708.</title>
        <authorList>
            <person name="Jiang Z."/>
        </authorList>
    </citation>
    <scope>NUCLEOTIDE SEQUENCE</scope>
    <source>
        <strain evidence="2">CPCC 204708</strain>
    </source>
</reference>
<evidence type="ECO:0000259" key="1">
    <source>
        <dbReference type="PROSITE" id="PS50994"/>
    </source>
</evidence>
<dbReference type="InterPro" id="IPR050900">
    <property type="entry name" value="Transposase_IS3/IS150/IS904"/>
</dbReference>
<gene>
    <name evidence="2" type="ORF">OJ962_25300</name>
</gene>
<dbReference type="Gene3D" id="3.30.420.10">
    <property type="entry name" value="Ribonuclease H-like superfamily/Ribonuclease H"/>
    <property type="match status" value="1"/>
</dbReference>
<dbReference type="InterPro" id="IPR001584">
    <property type="entry name" value="Integrase_cat-core"/>
</dbReference>
<feature type="domain" description="Integrase catalytic" evidence="1">
    <location>
        <begin position="1"/>
        <end position="97"/>
    </location>
</feature>
<dbReference type="EMBL" id="JAPCID010000045">
    <property type="protein sequence ID" value="MDA0140838.1"/>
    <property type="molecule type" value="Genomic_DNA"/>
</dbReference>
<dbReference type="RefSeq" id="WP_202958172.1">
    <property type="nucleotide sequence ID" value="NZ_JAPCID010000045.1"/>
</dbReference>
<name>A0ABT4RQJ4_9ACTN</name>